<dbReference type="Pfam" id="PF00775">
    <property type="entry name" value="Dioxygenase_C"/>
    <property type="match status" value="1"/>
</dbReference>
<keyword evidence="4" id="KW-1185">Reference proteome</keyword>
<evidence type="ECO:0000313" key="4">
    <source>
        <dbReference type="Proteomes" id="UP001140453"/>
    </source>
</evidence>
<feature type="chain" id="PRO_5040952651" description="Intradiol ring-cleavage dioxygenases domain-containing protein" evidence="1">
    <location>
        <begin position="19"/>
        <end position="360"/>
    </location>
</feature>
<dbReference type="GO" id="GO:0016702">
    <property type="term" value="F:oxidoreductase activity, acting on single donors with incorporation of molecular oxygen, incorporation of two atoms of oxygen"/>
    <property type="evidence" value="ECO:0007669"/>
    <property type="project" value="InterPro"/>
</dbReference>
<feature type="signal peptide" evidence="1">
    <location>
        <begin position="1"/>
        <end position="18"/>
    </location>
</feature>
<dbReference type="SUPFAM" id="SSF49482">
    <property type="entry name" value="Aromatic compound dioxygenase"/>
    <property type="match status" value="1"/>
</dbReference>
<dbReference type="CDD" id="cd03457">
    <property type="entry name" value="intradiol_dioxygenase_like"/>
    <property type="match status" value="1"/>
</dbReference>
<keyword evidence="1" id="KW-0732">Signal</keyword>
<dbReference type="AlphaFoldDB" id="A0A9W8YL38"/>
<dbReference type="OrthoDB" id="121380at2759"/>
<dbReference type="InterPro" id="IPR015889">
    <property type="entry name" value="Intradiol_dOase_core"/>
</dbReference>
<protein>
    <recommendedName>
        <fullName evidence="2">Intradiol ring-cleavage dioxygenases domain-containing protein</fullName>
    </recommendedName>
</protein>
<accession>A0A9W8YL38</accession>
<dbReference type="InterPro" id="IPR000627">
    <property type="entry name" value="Intradiol_dOase_C"/>
</dbReference>
<evidence type="ECO:0000313" key="3">
    <source>
        <dbReference type="EMBL" id="KAJ4386709.1"/>
    </source>
</evidence>
<name>A0A9W8YL38_9PEZI</name>
<dbReference type="PANTHER" id="PTHR34315">
    <property type="match status" value="1"/>
</dbReference>
<reference evidence="3" key="1">
    <citation type="submission" date="2022-10" db="EMBL/GenBank/DDBJ databases">
        <title>Tapping the CABI collections for fungal endophytes: first genome assemblies for Collariella, Neodidymelliopsis, Ascochyta clinopodiicola, Didymella pomorum, Didymosphaeria variabile, Neocosmospora piperis and Neocucurbitaria cava.</title>
        <authorList>
            <person name="Hill R."/>
        </authorList>
    </citation>
    <scope>NUCLEOTIDE SEQUENCE</scope>
    <source>
        <strain evidence="3">IMI 355082</strain>
    </source>
</reference>
<evidence type="ECO:0000259" key="2">
    <source>
        <dbReference type="Pfam" id="PF00775"/>
    </source>
</evidence>
<sequence length="360" mass="39159">MQLIPFFAATLLAANTVAHPGEEAHHIDRAAELSRREFRAAARRGLDSCASKLHARGGLVDSAAKRRADKAAYYRERALATRAAKGDRKRDTDSVLATDHNATDTLGYTLDTPETTIFATNTTCILTPEGETGPYWVKGELIRENLQEDQEGVPVTLEAQFVDVETCEPLTDLYWDVWNCNATGVYSGLVATGNGNTDDLSNYNTTFLRGIGKADDDGVVTFETIVPGHYSGRTNHVHMIAHLNPTVLPNNTLTGGTVPHVGQLFYDQDLVDAVEATYPYSTNTINQTTNAEDRVFGIETEDDGTDPVLEYVYLTDDLTDGLFGWITIAVNTSASYDPAYSYVYTASGGVVESGGDDSSY</sequence>
<dbReference type="GO" id="GO:0008199">
    <property type="term" value="F:ferric iron binding"/>
    <property type="evidence" value="ECO:0007669"/>
    <property type="project" value="InterPro"/>
</dbReference>
<dbReference type="EMBL" id="JAPEVB010000006">
    <property type="protein sequence ID" value="KAJ4386709.1"/>
    <property type="molecule type" value="Genomic_DNA"/>
</dbReference>
<feature type="domain" description="Intradiol ring-cleavage dioxygenases" evidence="2">
    <location>
        <begin position="143"/>
        <end position="235"/>
    </location>
</feature>
<dbReference type="PANTHER" id="PTHR34315:SF9">
    <property type="entry name" value="INTRADIOL RING-CLEAVAGE DIOXYGENASES DOMAIN-CONTAINING PROTEIN-RELATED"/>
    <property type="match status" value="1"/>
</dbReference>
<gene>
    <name evidence="3" type="ORF">N0V93_009607</name>
</gene>
<comment type="caution">
    <text evidence="3">The sequence shown here is derived from an EMBL/GenBank/DDBJ whole genome shotgun (WGS) entry which is preliminary data.</text>
</comment>
<proteinExistence type="predicted"/>
<dbReference type="Gene3D" id="2.60.130.10">
    <property type="entry name" value="Aromatic compound dioxygenase"/>
    <property type="match status" value="1"/>
</dbReference>
<organism evidence="3 4">
    <name type="scientific">Gnomoniopsis smithogilvyi</name>
    <dbReference type="NCBI Taxonomy" id="1191159"/>
    <lineage>
        <taxon>Eukaryota</taxon>
        <taxon>Fungi</taxon>
        <taxon>Dikarya</taxon>
        <taxon>Ascomycota</taxon>
        <taxon>Pezizomycotina</taxon>
        <taxon>Sordariomycetes</taxon>
        <taxon>Sordariomycetidae</taxon>
        <taxon>Diaporthales</taxon>
        <taxon>Gnomoniaceae</taxon>
        <taxon>Gnomoniopsis</taxon>
    </lineage>
</organism>
<evidence type="ECO:0000256" key="1">
    <source>
        <dbReference type="SAM" id="SignalP"/>
    </source>
</evidence>
<dbReference type="Proteomes" id="UP001140453">
    <property type="component" value="Unassembled WGS sequence"/>
</dbReference>